<organism evidence="3 4">
    <name type="scientific">Nocardioides aestuarii</name>
    <dbReference type="NCBI Taxonomy" id="252231"/>
    <lineage>
        <taxon>Bacteria</taxon>
        <taxon>Bacillati</taxon>
        <taxon>Actinomycetota</taxon>
        <taxon>Actinomycetes</taxon>
        <taxon>Propionibacteriales</taxon>
        <taxon>Nocardioidaceae</taxon>
        <taxon>Nocardioides</taxon>
    </lineage>
</organism>
<evidence type="ECO:0000256" key="2">
    <source>
        <dbReference type="SAM" id="Phobius"/>
    </source>
</evidence>
<comment type="caution">
    <text evidence="3">The sequence shown here is derived from an EMBL/GenBank/DDBJ whole genome shotgun (WGS) entry which is preliminary data.</text>
</comment>
<evidence type="ECO:0000256" key="1">
    <source>
        <dbReference type="SAM" id="MobiDB-lite"/>
    </source>
</evidence>
<protein>
    <submittedName>
        <fullName evidence="3">TadE/TadG family type IV pilus assembly protein</fullName>
    </submittedName>
</protein>
<sequence>MTRSLLRRDDRGAVAIMVALLAGVLIIVSALSVDLGNAWSRGRIVQKQADISALAAGSLLPLSSTDARTDNNSKSDFAALAVTYLNDNVAAGQDVAVASELLDDDYSNGELEFFTDDGTACDNECTQLTLTPPQAYVDFGLAGAVSPGTNVTRSATVRAFSELPPKEKIVPFWLPSGCGYGPVDADTTQGHGPNPRPAPAWAAKAPMAAAAAAPIPISPVGTHTLSNPSLTYTIAYNASLEFQHLKITNVTNTTTKATIRAIAPNGESFTEYASADVKSNASQFNVANFTVATELSATPGEWKLYALITDDGVVKYSSNYISITVGPNPASPTATTSSPTGTGTATGTGTGTGTATGTTSATATSTTTSIPVGCVGQDRGNFGQLNSVRAVSGENNNSVRLAYNLAKGLDHLPIPYVFADIQKECADKNGNNKLPLGQLDNVSRAGNNCIIAEEGNDGPQIYKGLISGIGSAPGRLDVVNGATKTGCNGGANRSIGTYTINNDVLSCYLTGGATLTDLTAETGVEDNMLDDAVKDSPRFCWLPVVVATDRAQKGYQPLVEYLPAFITDESTTTAATSNNGLEINGNSVSKLRMFVFNPEALGPDQQSPDIDYDPVLGVANVRLVG</sequence>
<feature type="region of interest" description="Disordered" evidence="1">
    <location>
        <begin position="327"/>
        <end position="366"/>
    </location>
</feature>
<proteinExistence type="predicted"/>
<gene>
    <name evidence="3" type="ORF">ACFSDE_01995</name>
</gene>
<feature type="compositionally biased region" description="Low complexity" evidence="1">
    <location>
        <begin position="355"/>
        <end position="366"/>
    </location>
</feature>
<keyword evidence="2" id="KW-0472">Membrane</keyword>
<evidence type="ECO:0000313" key="4">
    <source>
        <dbReference type="Proteomes" id="UP001597351"/>
    </source>
</evidence>
<keyword evidence="2" id="KW-1133">Transmembrane helix</keyword>
<accession>A0ABW4TJ42</accession>
<dbReference type="Proteomes" id="UP001597351">
    <property type="component" value="Unassembled WGS sequence"/>
</dbReference>
<feature type="compositionally biased region" description="Gly residues" evidence="1">
    <location>
        <begin position="344"/>
        <end position="354"/>
    </location>
</feature>
<keyword evidence="2" id="KW-0812">Transmembrane</keyword>
<feature type="compositionally biased region" description="Low complexity" evidence="1">
    <location>
        <begin position="331"/>
        <end position="343"/>
    </location>
</feature>
<dbReference type="RefSeq" id="WP_343915553.1">
    <property type="nucleotide sequence ID" value="NZ_BAAAJT010000002.1"/>
</dbReference>
<name>A0ABW4TJ42_9ACTN</name>
<evidence type="ECO:0000313" key="3">
    <source>
        <dbReference type="EMBL" id="MFD1945547.1"/>
    </source>
</evidence>
<keyword evidence="4" id="KW-1185">Reference proteome</keyword>
<reference evidence="4" key="1">
    <citation type="journal article" date="2019" name="Int. J. Syst. Evol. Microbiol.">
        <title>The Global Catalogue of Microorganisms (GCM) 10K type strain sequencing project: providing services to taxonomists for standard genome sequencing and annotation.</title>
        <authorList>
            <consortium name="The Broad Institute Genomics Platform"/>
            <consortium name="The Broad Institute Genome Sequencing Center for Infectious Disease"/>
            <person name="Wu L."/>
            <person name="Ma J."/>
        </authorList>
    </citation>
    <scope>NUCLEOTIDE SEQUENCE [LARGE SCALE GENOMIC DNA]</scope>
    <source>
        <strain evidence="4">CGMCC 1.12477</strain>
    </source>
</reference>
<feature type="transmembrane region" description="Helical" evidence="2">
    <location>
        <begin position="12"/>
        <end position="33"/>
    </location>
</feature>
<dbReference type="EMBL" id="JBHUGD010000001">
    <property type="protein sequence ID" value="MFD1945547.1"/>
    <property type="molecule type" value="Genomic_DNA"/>
</dbReference>